<evidence type="ECO:0000256" key="8">
    <source>
        <dbReference type="ARBA" id="ARBA00032007"/>
    </source>
</evidence>
<dbReference type="InterPro" id="IPR013947">
    <property type="entry name" value="Mediator_Med14"/>
</dbReference>
<reference evidence="12" key="1">
    <citation type="submission" date="2021-11" db="EMBL/GenBank/DDBJ databases">
        <title>Purpureocillium_takamizusanense_genome.</title>
        <authorList>
            <person name="Nguyen N.-H."/>
        </authorList>
    </citation>
    <scope>NUCLEOTIDE SEQUENCE</scope>
    <source>
        <strain evidence="12">PT3</strain>
    </source>
</reference>
<evidence type="ECO:0000256" key="5">
    <source>
        <dbReference type="ARBA" id="ARBA00023159"/>
    </source>
</evidence>
<evidence type="ECO:0000256" key="9">
    <source>
        <dbReference type="RuleBase" id="RU365082"/>
    </source>
</evidence>
<dbReference type="PANTHER" id="PTHR12809">
    <property type="entry name" value="MEDIATOR COMPLEX SUBUNIT"/>
    <property type="match status" value="1"/>
</dbReference>
<dbReference type="RefSeq" id="XP_047838651.1">
    <property type="nucleotide sequence ID" value="XM_047982685.1"/>
</dbReference>
<comment type="subcellular location">
    <subcellularLocation>
        <location evidence="1 9">Nucleus</location>
    </subcellularLocation>
</comment>
<dbReference type="GO" id="GO:0070847">
    <property type="term" value="C:core mediator complex"/>
    <property type="evidence" value="ECO:0007669"/>
    <property type="project" value="TreeGrafter"/>
</dbReference>
<dbReference type="GO" id="GO:0016592">
    <property type="term" value="C:mediator complex"/>
    <property type="evidence" value="ECO:0007669"/>
    <property type="project" value="UniProtKB-UniRule"/>
</dbReference>
<dbReference type="AlphaFoldDB" id="A0A9Q8V6R4"/>
<keyword evidence="4 9" id="KW-0805">Transcription regulation</keyword>
<keyword evidence="7 9" id="KW-0539">Nucleus</keyword>
<keyword evidence="6 9" id="KW-0804">Transcription</keyword>
<dbReference type="PANTHER" id="PTHR12809:SF2">
    <property type="entry name" value="MEDIATOR OF RNA POLYMERASE II TRANSCRIPTION SUBUNIT 14"/>
    <property type="match status" value="1"/>
</dbReference>
<dbReference type="InterPro" id="IPR055122">
    <property type="entry name" value="Med14_N"/>
</dbReference>
<evidence type="ECO:0000256" key="7">
    <source>
        <dbReference type="ARBA" id="ARBA00023242"/>
    </source>
</evidence>
<evidence type="ECO:0000256" key="10">
    <source>
        <dbReference type="SAM" id="MobiDB-lite"/>
    </source>
</evidence>
<comment type="similarity">
    <text evidence="2 9">Belongs to the Mediator complex subunit 14 family.</text>
</comment>
<evidence type="ECO:0000256" key="4">
    <source>
        <dbReference type="ARBA" id="ARBA00023015"/>
    </source>
</evidence>
<keyword evidence="13" id="KW-1185">Reference proteome</keyword>
<sequence>MPGVLTMEPAGQNGMRTDHDRDLAINGVNGNGATGYEQVAPEKGKAPAAASHHDVVNGGDAIGTAAPLAHQPPRMNDLPDEIVHITQGFVPLSLLLTRLAQVSHNSLQEKVAELAKMPVPGAAVNGNATYNSSGPDDNSNDNLRKKATLASFAQDLHGKWLKALVIAEWSRKAGAVSKLIDLKFHIDQQRILYDATLDNVVNLKRDLTFARMPSPDLKTALQVLSTGSAPWIPDLGYLDLPPLTPAEEFKWINDLNTLLSLRLNLEDYDKIPYAFRNYEIGSGRVTFKVDGEFEVDLTIADEDFEKQFWFIDFRYAFTPSASALSDSLRAYLEGCVNDALSKDGLAGCYNFLHEFVLTCKINELKRQALLLSRGAWTGTLTVEPLNRSLAIQYWTPRTSITGTKSWVLIAINSGREADGKPDPKSSSFLSARWYRDNKEVKEVEIDMNLQHLSAESLLFNIVGRHIEFILTSTHDKLLSAARFKNREASMVLDVSTSDPAASYLATQIGNDNRVSLLVEPTTGAFAVKPHSKFTVQYEHQLNSGKNPAEDGVTCLENVRCAIMENDLSRRGSSMAWFTRKPPLTVEEMKSVTKLREWTRTIWLQKDGWGPSWFVGVFLGLGGDEWWLLETNRDETNRPVKFKARLALDKGYPDRGEEFWNHLALFATGIMTQSIDMRELHRHRIKSKSGAGAEVSLPHQVRVPCIKISLSALFPAMVSDTHQDGSRSSSSGSDSGVEGAALSFLMQKYAGATLQSKQAWAENMITINFRGIHSMRRPVEETKEGDTAAGVLMCESEAVIRVRRPSQLEALRNLVNHDVSYNFLRGEFSLRLRRPVGEPVLDTIKTRIKAIDRFINFFQALGKASRAITRESVTLKYVGFSYSELPPAAAESGGDGQPEAPATPPRRWRVGLDLSKDDIDIKIEDGNPHLRVVDLMRKLVNTDGGIGALMAWLPASLPAFKAIDDMQSRWENLAEEKRGRVEVSMKSIAWMSIAYTMPSPDAGNKEAQKGVTLEVRLKPRQGEAWWHVSQSDSAAKASPEDVFTKALRSVWSSRGQGWLGLTTGAAGRPSGGVAGMLDAVDEAIRAAAAQQAASSGADGAKIKKEGGQRRDVVVLD</sequence>
<evidence type="ECO:0000256" key="3">
    <source>
        <dbReference type="ARBA" id="ARBA00019619"/>
    </source>
</evidence>
<evidence type="ECO:0000313" key="12">
    <source>
        <dbReference type="EMBL" id="UNI15170.1"/>
    </source>
</evidence>
<organism evidence="12 13">
    <name type="scientific">Purpureocillium takamizusanense</name>
    <dbReference type="NCBI Taxonomy" id="2060973"/>
    <lineage>
        <taxon>Eukaryota</taxon>
        <taxon>Fungi</taxon>
        <taxon>Dikarya</taxon>
        <taxon>Ascomycota</taxon>
        <taxon>Pezizomycotina</taxon>
        <taxon>Sordariomycetes</taxon>
        <taxon>Hypocreomycetidae</taxon>
        <taxon>Hypocreales</taxon>
        <taxon>Ophiocordycipitaceae</taxon>
        <taxon>Purpureocillium</taxon>
    </lineage>
</organism>
<protein>
    <recommendedName>
        <fullName evidence="3 9">Mediator of RNA polymerase II transcription subunit 14</fullName>
    </recommendedName>
    <alternativeName>
        <fullName evidence="8 9">Mediator complex subunit 14</fullName>
    </alternativeName>
</protein>
<feature type="region of interest" description="Disordered" evidence="10">
    <location>
        <begin position="1"/>
        <end position="73"/>
    </location>
</feature>
<comment type="subunit">
    <text evidence="9">Component of the Mediator complex.</text>
</comment>
<proteinExistence type="inferred from homology"/>
<feature type="region of interest" description="Disordered" evidence="10">
    <location>
        <begin position="887"/>
        <end position="906"/>
    </location>
</feature>
<dbReference type="OrthoDB" id="205099at2759"/>
<dbReference type="Proteomes" id="UP000829364">
    <property type="component" value="Chromosome 1"/>
</dbReference>
<dbReference type="EMBL" id="CP086354">
    <property type="protein sequence ID" value="UNI15170.1"/>
    <property type="molecule type" value="Genomic_DNA"/>
</dbReference>
<accession>A0A9Q8V6R4</accession>
<dbReference type="GeneID" id="72063695"/>
<dbReference type="KEGG" id="ptkz:JDV02_001733"/>
<evidence type="ECO:0000256" key="6">
    <source>
        <dbReference type="ARBA" id="ARBA00023163"/>
    </source>
</evidence>
<evidence type="ECO:0000256" key="2">
    <source>
        <dbReference type="ARBA" id="ARBA00007813"/>
    </source>
</evidence>
<dbReference type="GO" id="GO:0006357">
    <property type="term" value="P:regulation of transcription by RNA polymerase II"/>
    <property type="evidence" value="ECO:0007669"/>
    <property type="project" value="InterPro"/>
</dbReference>
<dbReference type="Pfam" id="PF08638">
    <property type="entry name" value="Med14"/>
    <property type="match status" value="1"/>
</dbReference>
<feature type="domain" description="Mediator complex subunit MED14 N-terminal" evidence="11">
    <location>
        <begin position="89"/>
        <end position="301"/>
    </location>
</feature>
<name>A0A9Q8V6R4_9HYPO</name>
<gene>
    <name evidence="12" type="primary">RGR1</name>
    <name evidence="12" type="ORF">JDV02_001733</name>
</gene>
<dbReference type="Pfam" id="PF26204">
    <property type="entry name" value="Med14_fung"/>
    <property type="match status" value="1"/>
</dbReference>
<feature type="compositionally biased region" description="Basic and acidic residues" evidence="10">
    <location>
        <begin position="1099"/>
        <end position="1115"/>
    </location>
</feature>
<keyword evidence="5 9" id="KW-0010">Activator</keyword>
<comment type="function">
    <text evidence="9">Component of the Mediator complex, a coactivator involved in the regulated transcription of nearly all RNA polymerase II-dependent genes. Mediator functions as a bridge to convey information from gene-specific regulatory proteins to the basal RNA polymerase II transcription machinery. Mediator is recruited to promoters by direct interactions with regulatory proteins and serves as a scaffold for the assembly of a functional preinitiation complex with RNA polymerase II and the general transcription factors.</text>
</comment>
<evidence type="ECO:0000259" key="11">
    <source>
        <dbReference type="Pfam" id="PF08638"/>
    </source>
</evidence>
<feature type="compositionally biased region" description="Basic and acidic residues" evidence="10">
    <location>
        <begin position="40"/>
        <end position="55"/>
    </location>
</feature>
<feature type="region of interest" description="Disordered" evidence="10">
    <location>
        <begin position="1092"/>
        <end position="1115"/>
    </location>
</feature>
<evidence type="ECO:0000313" key="13">
    <source>
        <dbReference type="Proteomes" id="UP000829364"/>
    </source>
</evidence>
<evidence type="ECO:0000256" key="1">
    <source>
        <dbReference type="ARBA" id="ARBA00004123"/>
    </source>
</evidence>
<dbReference type="GO" id="GO:0003712">
    <property type="term" value="F:transcription coregulator activity"/>
    <property type="evidence" value="ECO:0007669"/>
    <property type="project" value="UniProtKB-UniRule"/>
</dbReference>